<sequence>MVDITELYVHWYPGRSKSELPASLGVDRKTVRKCLVSAEASGPSPGGPR</sequence>
<gene>
    <name evidence="1" type="ORF">RNB18_44995</name>
</gene>
<evidence type="ECO:0000313" key="2">
    <source>
        <dbReference type="Proteomes" id="UP001183824"/>
    </source>
</evidence>
<evidence type="ECO:0000313" key="1">
    <source>
        <dbReference type="EMBL" id="MDT0487241.1"/>
    </source>
</evidence>
<protein>
    <recommendedName>
        <fullName evidence="3">Integrase</fullName>
    </recommendedName>
</protein>
<dbReference type="EMBL" id="JAVREZ010000026">
    <property type="protein sequence ID" value="MDT0487241.1"/>
    <property type="molecule type" value="Genomic_DNA"/>
</dbReference>
<name>A0ABU2VNR9_9ACTN</name>
<accession>A0ABU2VNR9</accession>
<organism evidence="1 2">
    <name type="scientific">Streptomyces doebereineriae</name>
    <dbReference type="NCBI Taxonomy" id="3075528"/>
    <lineage>
        <taxon>Bacteria</taxon>
        <taxon>Bacillati</taxon>
        <taxon>Actinomycetota</taxon>
        <taxon>Actinomycetes</taxon>
        <taxon>Kitasatosporales</taxon>
        <taxon>Streptomycetaceae</taxon>
        <taxon>Streptomyces</taxon>
    </lineage>
</organism>
<reference evidence="2" key="1">
    <citation type="submission" date="2023-07" db="EMBL/GenBank/DDBJ databases">
        <title>30 novel species of actinomycetes from the DSMZ collection.</title>
        <authorList>
            <person name="Nouioui I."/>
        </authorList>
    </citation>
    <scope>NUCLEOTIDE SEQUENCE [LARGE SCALE GENOMIC DNA]</scope>
    <source>
        <strain evidence="2">DSM 41640</strain>
    </source>
</reference>
<keyword evidence="2" id="KW-1185">Reference proteome</keyword>
<evidence type="ECO:0008006" key="3">
    <source>
        <dbReference type="Google" id="ProtNLM"/>
    </source>
</evidence>
<dbReference type="Proteomes" id="UP001183824">
    <property type="component" value="Unassembled WGS sequence"/>
</dbReference>
<dbReference type="RefSeq" id="WP_311719931.1">
    <property type="nucleotide sequence ID" value="NZ_JAVREZ010000026.1"/>
</dbReference>
<proteinExistence type="predicted"/>
<comment type="caution">
    <text evidence="1">The sequence shown here is derived from an EMBL/GenBank/DDBJ whole genome shotgun (WGS) entry which is preliminary data.</text>
</comment>